<accession>A0A4P9VVQ3</accession>
<reference evidence="2" key="1">
    <citation type="journal article" date="2018" name="Nat. Microbiol.">
        <title>Leveraging single-cell genomics to expand the fungal tree of life.</title>
        <authorList>
            <person name="Ahrendt S.R."/>
            <person name="Quandt C.A."/>
            <person name="Ciobanu D."/>
            <person name="Clum A."/>
            <person name="Salamov A."/>
            <person name="Andreopoulos B."/>
            <person name="Cheng J.F."/>
            <person name="Woyke T."/>
            <person name="Pelin A."/>
            <person name="Henrissat B."/>
            <person name="Reynolds N.K."/>
            <person name="Benny G.L."/>
            <person name="Smith M.E."/>
            <person name="James T.Y."/>
            <person name="Grigoriev I.V."/>
        </authorList>
    </citation>
    <scope>NUCLEOTIDE SEQUENCE [LARGE SCALE GENOMIC DNA]</scope>
</reference>
<keyword evidence="2" id="KW-1185">Reference proteome</keyword>
<name>A0A4P9VVQ3_9FUNG</name>
<organism evidence="1 2">
    <name type="scientific">Blyttiomyces helicus</name>
    <dbReference type="NCBI Taxonomy" id="388810"/>
    <lineage>
        <taxon>Eukaryota</taxon>
        <taxon>Fungi</taxon>
        <taxon>Fungi incertae sedis</taxon>
        <taxon>Chytridiomycota</taxon>
        <taxon>Chytridiomycota incertae sedis</taxon>
        <taxon>Chytridiomycetes</taxon>
        <taxon>Chytridiomycetes incertae sedis</taxon>
        <taxon>Blyttiomyces</taxon>
    </lineage>
</organism>
<sequence>MVEDLADDRRRDLEHDWLVNKLLELRNSKFNLTREIVNDLSTGVAISPQELLEVLSHDRSVELLVDSWISRTIGERENNRKTDNVIANLTRKGVHHQQQHPVTNLCDAVNDRIDDSWKRHVNDFMQDIVTQARRYSTPPAPAGADYRRGW</sequence>
<dbReference type="Proteomes" id="UP000269721">
    <property type="component" value="Unassembled WGS sequence"/>
</dbReference>
<gene>
    <name evidence="1" type="ORF">BDK51DRAFT_31609</name>
</gene>
<evidence type="ECO:0000313" key="1">
    <source>
        <dbReference type="EMBL" id="RKO83212.1"/>
    </source>
</evidence>
<protein>
    <submittedName>
        <fullName evidence="1">Uncharacterized protein</fullName>
    </submittedName>
</protein>
<proteinExistence type="predicted"/>
<dbReference type="AlphaFoldDB" id="A0A4P9VVQ3"/>
<dbReference type="EMBL" id="ML001514">
    <property type="protein sequence ID" value="RKO83212.1"/>
    <property type="molecule type" value="Genomic_DNA"/>
</dbReference>
<evidence type="ECO:0000313" key="2">
    <source>
        <dbReference type="Proteomes" id="UP000269721"/>
    </source>
</evidence>